<name>A0ABD0L826_9CAEN</name>
<feature type="region of interest" description="Disordered" evidence="1">
    <location>
        <begin position="47"/>
        <end position="72"/>
    </location>
</feature>
<dbReference type="AlphaFoldDB" id="A0ABD0L826"/>
<sequence>MMKPSFGDDSPCNTGDNDFTKGSNRYRQWAGPGVKVNRKGEITAPLQRGYNGLTDRNGFSGKGGPAQARHAR</sequence>
<organism evidence="2 3">
    <name type="scientific">Batillaria attramentaria</name>
    <dbReference type="NCBI Taxonomy" id="370345"/>
    <lineage>
        <taxon>Eukaryota</taxon>
        <taxon>Metazoa</taxon>
        <taxon>Spiralia</taxon>
        <taxon>Lophotrochozoa</taxon>
        <taxon>Mollusca</taxon>
        <taxon>Gastropoda</taxon>
        <taxon>Caenogastropoda</taxon>
        <taxon>Sorbeoconcha</taxon>
        <taxon>Cerithioidea</taxon>
        <taxon>Batillariidae</taxon>
        <taxon>Batillaria</taxon>
    </lineage>
</organism>
<feature type="compositionally biased region" description="Polar residues" evidence="1">
    <location>
        <begin position="11"/>
        <end position="26"/>
    </location>
</feature>
<gene>
    <name evidence="2" type="ORF">BaRGS_00013360</name>
</gene>
<feature type="region of interest" description="Disordered" evidence="1">
    <location>
        <begin position="1"/>
        <end position="32"/>
    </location>
</feature>
<keyword evidence="3" id="KW-1185">Reference proteome</keyword>
<accession>A0ABD0L826</accession>
<protein>
    <submittedName>
        <fullName evidence="2">Uncharacterized protein</fullName>
    </submittedName>
</protein>
<proteinExistence type="predicted"/>
<evidence type="ECO:0000256" key="1">
    <source>
        <dbReference type="SAM" id="MobiDB-lite"/>
    </source>
</evidence>
<feature type="non-terminal residue" evidence="2">
    <location>
        <position position="72"/>
    </location>
</feature>
<evidence type="ECO:0000313" key="2">
    <source>
        <dbReference type="EMBL" id="KAK7495421.1"/>
    </source>
</evidence>
<dbReference type="EMBL" id="JACVVK020000075">
    <property type="protein sequence ID" value="KAK7495421.1"/>
    <property type="molecule type" value="Genomic_DNA"/>
</dbReference>
<dbReference type="Proteomes" id="UP001519460">
    <property type="component" value="Unassembled WGS sequence"/>
</dbReference>
<comment type="caution">
    <text evidence="2">The sequence shown here is derived from an EMBL/GenBank/DDBJ whole genome shotgun (WGS) entry which is preliminary data.</text>
</comment>
<evidence type="ECO:0000313" key="3">
    <source>
        <dbReference type="Proteomes" id="UP001519460"/>
    </source>
</evidence>
<reference evidence="2 3" key="1">
    <citation type="journal article" date="2023" name="Sci. Data">
        <title>Genome assembly of the Korean intertidal mud-creeper Batillaria attramentaria.</title>
        <authorList>
            <person name="Patra A.K."/>
            <person name="Ho P.T."/>
            <person name="Jun S."/>
            <person name="Lee S.J."/>
            <person name="Kim Y."/>
            <person name="Won Y.J."/>
        </authorList>
    </citation>
    <scope>NUCLEOTIDE SEQUENCE [LARGE SCALE GENOMIC DNA]</scope>
    <source>
        <strain evidence="2">Wonlab-2016</strain>
    </source>
</reference>